<keyword evidence="2 5" id="KW-0812">Transmembrane</keyword>
<dbReference type="OrthoDB" id="1077582at2759"/>
<feature type="transmembrane region" description="Helical" evidence="5">
    <location>
        <begin position="373"/>
        <end position="392"/>
    </location>
</feature>
<proteinExistence type="predicted"/>
<evidence type="ECO:0000256" key="1">
    <source>
        <dbReference type="ARBA" id="ARBA00004141"/>
    </source>
</evidence>
<dbReference type="EMBL" id="JAGSXJ010000016">
    <property type="protein sequence ID" value="KAH6685043.1"/>
    <property type="molecule type" value="Genomic_DNA"/>
</dbReference>
<dbReference type="InterPro" id="IPR032805">
    <property type="entry name" value="Wax_synthase_dom"/>
</dbReference>
<evidence type="ECO:0000256" key="5">
    <source>
        <dbReference type="SAM" id="Phobius"/>
    </source>
</evidence>
<reference evidence="7" key="1">
    <citation type="journal article" date="2021" name="Nat. Commun.">
        <title>Genetic determinants of endophytism in the Arabidopsis root mycobiome.</title>
        <authorList>
            <person name="Mesny F."/>
            <person name="Miyauchi S."/>
            <person name="Thiergart T."/>
            <person name="Pickel B."/>
            <person name="Atanasova L."/>
            <person name="Karlsson M."/>
            <person name="Huettel B."/>
            <person name="Barry K.W."/>
            <person name="Haridas S."/>
            <person name="Chen C."/>
            <person name="Bauer D."/>
            <person name="Andreopoulos W."/>
            <person name="Pangilinan J."/>
            <person name="LaButti K."/>
            <person name="Riley R."/>
            <person name="Lipzen A."/>
            <person name="Clum A."/>
            <person name="Drula E."/>
            <person name="Henrissat B."/>
            <person name="Kohler A."/>
            <person name="Grigoriev I.V."/>
            <person name="Martin F.M."/>
            <person name="Hacquard S."/>
        </authorList>
    </citation>
    <scope>NUCLEOTIDE SEQUENCE</scope>
    <source>
        <strain evidence="7">MPI-SDFR-AT-0117</strain>
    </source>
</reference>
<evidence type="ECO:0000256" key="2">
    <source>
        <dbReference type="ARBA" id="ARBA00022692"/>
    </source>
</evidence>
<evidence type="ECO:0000256" key="4">
    <source>
        <dbReference type="ARBA" id="ARBA00023136"/>
    </source>
</evidence>
<feature type="transmembrane region" description="Helical" evidence="5">
    <location>
        <begin position="341"/>
        <end position="361"/>
    </location>
</feature>
<organism evidence="7 8">
    <name type="scientific">Plectosphaerella plurivora</name>
    <dbReference type="NCBI Taxonomy" id="936078"/>
    <lineage>
        <taxon>Eukaryota</taxon>
        <taxon>Fungi</taxon>
        <taxon>Dikarya</taxon>
        <taxon>Ascomycota</taxon>
        <taxon>Pezizomycotina</taxon>
        <taxon>Sordariomycetes</taxon>
        <taxon>Hypocreomycetidae</taxon>
        <taxon>Glomerellales</taxon>
        <taxon>Plectosphaerellaceae</taxon>
        <taxon>Plectosphaerella</taxon>
    </lineage>
</organism>
<accession>A0A9P8V9T0</accession>
<evidence type="ECO:0000256" key="3">
    <source>
        <dbReference type="ARBA" id="ARBA00022989"/>
    </source>
</evidence>
<name>A0A9P8V9T0_9PEZI</name>
<dbReference type="AlphaFoldDB" id="A0A9P8V9T0"/>
<evidence type="ECO:0000313" key="8">
    <source>
        <dbReference type="Proteomes" id="UP000770015"/>
    </source>
</evidence>
<dbReference type="Proteomes" id="UP000770015">
    <property type="component" value="Unassembled WGS sequence"/>
</dbReference>
<dbReference type="Pfam" id="PF13813">
    <property type="entry name" value="MBOAT_2"/>
    <property type="match status" value="1"/>
</dbReference>
<keyword evidence="4 5" id="KW-0472">Membrane</keyword>
<evidence type="ECO:0000313" key="7">
    <source>
        <dbReference type="EMBL" id="KAH6685043.1"/>
    </source>
</evidence>
<keyword evidence="8" id="KW-1185">Reference proteome</keyword>
<feature type="transmembrane region" description="Helical" evidence="5">
    <location>
        <begin position="310"/>
        <end position="329"/>
    </location>
</feature>
<gene>
    <name evidence="7" type="ORF">F5X68DRAFT_242137</name>
</gene>
<evidence type="ECO:0000259" key="6">
    <source>
        <dbReference type="Pfam" id="PF13813"/>
    </source>
</evidence>
<keyword evidence="3 5" id="KW-1133">Transmembrane helix</keyword>
<comment type="subcellular location">
    <subcellularLocation>
        <location evidence="1">Membrane</location>
        <topology evidence="1">Multi-pass membrane protein</topology>
    </subcellularLocation>
</comment>
<dbReference type="GO" id="GO:0016020">
    <property type="term" value="C:membrane"/>
    <property type="evidence" value="ECO:0007669"/>
    <property type="project" value="UniProtKB-SubCell"/>
</dbReference>
<feature type="domain" description="Wax synthase" evidence="6">
    <location>
        <begin position="254"/>
        <end position="334"/>
    </location>
</feature>
<sequence length="418" mass="48568">MVNQKHKPWVFALSVVNSYICLRSIADTRIDVEWFGNYIGDAPIDIIVKTCLLMALSIGVLHFLENHVQRPRDSFLGRVHEAYKQLTNGRRIGTDRMPPQMPVPVDYLEKTTIDETKKPGFEHSKLATTSDETPAELRGQKVGKSFHDRLGHIKSEGRLGFIIRRLSLVALLYVLEYVVKPRVIPLFITWTNEDWAAEKATFFRRLNDITGQDVKMRAYLAFETIWYPYSLYTMAHSFGSAVFVGLHLDEPHEWPPLFGDIKQAYSLRRYWVKFYDRLIYRTISGYGKLILRTLRLGGNGSQKDTAWQRWLLNGLLFFISGIIHAQSEYFGGERCGYWAEVGWWMLHFYGLVLELVAQSMLQRFCPKFYQRMANSWMGKVIGFTWVFAYLGWAAPKFSFISYSCNLKMHMAQMMARDA</sequence>
<comment type="caution">
    <text evidence="7">The sequence shown here is derived from an EMBL/GenBank/DDBJ whole genome shotgun (WGS) entry which is preliminary data.</text>
</comment>
<feature type="transmembrane region" description="Helical" evidence="5">
    <location>
        <begin position="46"/>
        <end position="64"/>
    </location>
</feature>
<protein>
    <recommendedName>
        <fullName evidence="6">Wax synthase domain-containing protein</fullName>
    </recommendedName>
</protein>